<name>A0A0C2TC28_AMAMK</name>
<organism evidence="4 5">
    <name type="scientific">Amanita muscaria (strain Koide BX008)</name>
    <dbReference type="NCBI Taxonomy" id="946122"/>
    <lineage>
        <taxon>Eukaryota</taxon>
        <taxon>Fungi</taxon>
        <taxon>Dikarya</taxon>
        <taxon>Basidiomycota</taxon>
        <taxon>Agaricomycotina</taxon>
        <taxon>Agaricomycetes</taxon>
        <taxon>Agaricomycetidae</taxon>
        <taxon>Agaricales</taxon>
        <taxon>Pluteineae</taxon>
        <taxon>Amanitaceae</taxon>
        <taxon>Amanita</taxon>
    </lineage>
</organism>
<keyword evidence="3" id="KW-0472">Membrane</keyword>
<evidence type="ECO:0000313" key="5">
    <source>
        <dbReference type="Proteomes" id="UP000054549"/>
    </source>
</evidence>
<feature type="coiled-coil region" evidence="1">
    <location>
        <begin position="276"/>
        <end position="346"/>
    </location>
</feature>
<evidence type="ECO:0000256" key="2">
    <source>
        <dbReference type="SAM" id="MobiDB-lite"/>
    </source>
</evidence>
<evidence type="ECO:0000313" key="4">
    <source>
        <dbReference type="EMBL" id="KIL64374.1"/>
    </source>
</evidence>
<dbReference type="AlphaFoldDB" id="A0A0C2TC28"/>
<dbReference type="STRING" id="946122.A0A0C2TC28"/>
<feature type="transmembrane region" description="Helical" evidence="3">
    <location>
        <begin position="117"/>
        <end position="134"/>
    </location>
</feature>
<dbReference type="OrthoDB" id="10263751at2759"/>
<dbReference type="PANTHER" id="PTHR42032">
    <property type="entry name" value="YALI0E30679P"/>
    <property type="match status" value="1"/>
</dbReference>
<keyword evidence="3" id="KW-1133">Transmembrane helix</keyword>
<dbReference type="HOGENOM" id="CLU_037537_0_0_1"/>
<dbReference type="PANTHER" id="PTHR42032:SF1">
    <property type="entry name" value="YALI0E30679P"/>
    <property type="match status" value="1"/>
</dbReference>
<proteinExistence type="predicted"/>
<feature type="region of interest" description="Disordered" evidence="2">
    <location>
        <begin position="37"/>
        <end position="112"/>
    </location>
</feature>
<evidence type="ECO:0000256" key="3">
    <source>
        <dbReference type="SAM" id="Phobius"/>
    </source>
</evidence>
<reference evidence="4 5" key="1">
    <citation type="submission" date="2014-04" db="EMBL/GenBank/DDBJ databases">
        <title>Evolutionary Origins and Diversification of the Mycorrhizal Mutualists.</title>
        <authorList>
            <consortium name="DOE Joint Genome Institute"/>
            <consortium name="Mycorrhizal Genomics Consortium"/>
            <person name="Kohler A."/>
            <person name="Kuo A."/>
            <person name="Nagy L.G."/>
            <person name="Floudas D."/>
            <person name="Copeland A."/>
            <person name="Barry K.W."/>
            <person name="Cichocki N."/>
            <person name="Veneault-Fourrey C."/>
            <person name="LaButti K."/>
            <person name="Lindquist E.A."/>
            <person name="Lipzen A."/>
            <person name="Lundell T."/>
            <person name="Morin E."/>
            <person name="Murat C."/>
            <person name="Riley R."/>
            <person name="Ohm R."/>
            <person name="Sun H."/>
            <person name="Tunlid A."/>
            <person name="Henrissat B."/>
            <person name="Grigoriev I.V."/>
            <person name="Hibbett D.S."/>
            <person name="Martin F."/>
        </authorList>
    </citation>
    <scope>NUCLEOTIDE SEQUENCE [LARGE SCALE GENOMIC DNA]</scope>
    <source>
        <strain evidence="4 5">Koide BX008</strain>
    </source>
</reference>
<feature type="transmembrane region" description="Helical" evidence="3">
    <location>
        <begin position="230"/>
        <end position="249"/>
    </location>
</feature>
<gene>
    <name evidence="4" type="ORF">M378DRAFT_163410</name>
</gene>
<keyword evidence="3" id="KW-0812">Transmembrane</keyword>
<evidence type="ECO:0000256" key="1">
    <source>
        <dbReference type="SAM" id="Coils"/>
    </source>
</evidence>
<keyword evidence="1" id="KW-0175">Coiled coil</keyword>
<accession>A0A0C2TC28</accession>
<feature type="compositionally biased region" description="Low complexity" evidence="2">
    <location>
        <begin position="58"/>
        <end position="75"/>
    </location>
</feature>
<feature type="transmembrane region" description="Helical" evidence="3">
    <location>
        <begin position="201"/>
        <end position="218"/>
    </location>
</feature>
<feature type="compositionally biased region" description="Polar residues" evidence="2">
    <location>
        <begin position="40"/>
        <end position="57"/>
    </location>
</feature>
<keyword evidence="5" id="KW-1185">Reference proteome</keyword>
<dbReference type="Proteomes" id="UP000054549">
    <property type="component" value="Unassembled WGS sequence"/>
</dbReference>
<dbReference type="InParanoid" id="A0A0C2TC28"/>
<feature type="compositionally biased region" description="Polar residues" evidence="2">
    <location>
        <begin position="83"/>
        <end position="99"/>
    </location>
</feature>
<dbReference type="EMBL" id="KN818250">
    <property type="protein sequence ID" value="KIL64374.1"/>
    <property type="molecule type" value="Genomic_DNA"/>
</dbReference>
<protein>
    <submittedName>
        <fullName evidence="4">Uncharacterized protein</fullName>
    </submittedName>
</protein>
<feature type="transmembrane region" description="Helical" evidence="3">
    <location>
        <begin position="146"/>
        <end position="167"/>
    </location>
</feature>
<sequence>MPVYPVAQTSSLTSRKKSMTRRRAHILERAQAQLAGPACQLTTNQNSRRVSQTTDEISPSYQTESESQSESSMSPRTGGSDRGSATSNQEDMVDSNLSKHSPERHQKHTSKKPHSRAWYEFDLAVLVALVSPIGHWLTGGDYIKNLLLIILVIYYLHQIIEVPWTIYEKARLYRPLPPSPPSTVEEKYQLIAASELRKIELFFLALTAISPFIGAAFLRYATKVTFGPEAVSWFNVILFILATGMRPWAHIVERLKQRTSDLHDVIQYAAPAPNASAEMVNRLDELMKKVTKLEKNTHRIEVKTVQLREDVYHDIDEIMEKLDGIARRHEKKHAKHESRVRDMEDTLKTIKHDQPKPRLHVFRFFPISLLRYIVPSWLYLPPYRMFVYVLYPSTSSTPHSHSPATSPLSKVAQDEAYPLLARSTQITSALLSRIGYIATLPLRTVVRMVLRRY</sequence>
<feature type="region of interest" description="Disordered" evidence="2">
    <location>
        <begin position="1"/>
        <end position="21"/>
    </location>
</feature>